<proteinExistence type="predicted"/>
<name>A0A0G0QL33_9BACT</name>
<accession>A0A0G0QL33</accession>
<dbReference type="EMBL" id="LBXZ01000001">
    <property type="protein sequence ID" value="KKR41109.1"/>
    <property type="molecule type" value="Genomic_DNA"/>
</dbReference>
<gene>
    <name evidence="1" type="ORF">UT75_C0001G0013</name>
</gene>
<dbReference type="AlphaFoldDB" id="A0A0G0QL33"/>
<dbReference type="Proteomes" id="UP000034072">
    <property type="component" value="Unassembled WGS sequence"/>
</dbReference>
<evidence type="ECO:0000313" key="1">
    <source>
        <dbReference type="EMBL" id="KKR41109.1"/>
    </source>
</evidence>
<sequence length="71" mass="8178">MGKVVYQTEKGCPDDGEDVLILQGTRNPFHTTESTKWREAVINIVEEIKIKMKQVTVQIIFQPIELVYIKS</sequence>
<evidence type="ECO:0000313" key="2">
    <source>
        <dbReference type="Proteomes" id="UP000034072"/>
    </source>
</evidence>
<comment type="caution">
    <text evidence="1">The sequence shown here is derived from an EMBL/GenBank/DDBJ whole genome shotgun (WGS) entry which is preliminary data.</text>
</comment>
<organism evidence="1 2">
    <name type="scientific">Candidatus Yanofskybacteria bacterium GW2011_GWE2_40_11</name>
    <dbReference type="NCBI Taxonomy" id="1619033"/>
    <lineage>
        <taxon>Bacteria</taxon>
        <taxon>Candidatus Yanofskyibacteriota</taxon>
    </lineage>
</organism>
<reference evidence="1 2" key="1">
    <citation type="journal article" date="2015" name="Nature">
        <title>rRNA introns, odd ribosomes, and small enigmatic genomes across a large radiation of phyla.</title>
        <authorList>
            <person name="Brown C.T."/>
            <person name="Hug L.A."/>
            <person name="Thomas B.C."/>
            <person name="Sharon I."/>
            <person name="Castelle C.J."/>
            <person name="Singh A."/>
            <person name="Wilkins M.J."/>
            <person name="Williams K.H."/>
            <person name="Banfield J.F."/>
        </authorList>
    </citation>
    <scope>NUCLEOTIDE SEQUENCE [LARGE SCALE GENOMIC DNA]</scope>
</reference>
<protein>
    <submittedName>
        <fullName evidence="1">Uncharacterized protein</fullName>
    </submittedName>
</protein>